<keyword evidence="1" id="KW-0812">Transmembrane</keyword>
<sequence>MNRALWTSIAGIGAAQALKVPMKLRQTGRIEWKDLFGTGGMPSSHSAAVVSLATYVGLKKGFASIPFALSTILSLIVMYDAMGIRRHAGLIAEEVNDIGAALLKLTNPAMREPGDKPKEELEESLGHLPEEVLGGALLGMAVGWLSYASERRNDPLQQAAELWNGLIRKSLAGLS</sequence>
<dbReference type="AlphaFoldDB" id="H6NB79"/>
<evidence type="ECO:0000256" key="1">
    <source>
        <dbReference type="SAM" id="Phobius"/>
    </source>
</evidence>
<keyword evidence="3" id="KW-1185">Reference proteome</keyword>
<organism evidence="2 3">
    <name type="scientific">Paenibacillus mucilaginosus 3016</name>
    <dbReference type="NCBI Taxonomy" id="1116391"/>
    <lineage>
        <taxon>Bacteria</taxon>
        <taxon>Bacillati</taxon>
        <taxon>Bacillota</taxon>
        <taxon>Bacilli</taxon>
        <taxon>Bacillales</taxon>
        <taxon>Paenibacillaceae</taxon>
        <taxon>Paenibacillus</taxon>
    </lineage>
</organism>
<protein>
    <recommendedName>
        <fullName evidence="4">Acid phosphatase/vanadium-dependent haloperoxidase-like protein</fullName>
    </recommendedName>
</protein>
<dbReference type="RefSeq" id="WP_014371520.1">
    <property type="nucleotide sequence ID" value="NC_016935.1"/>
</dbReference>
<dbReference type="Proteomes" id="UP000007523">
    <property type="component" value="Chromosome"/>
</dbReference>
<dbReference type="EMBL" id="CP003235">
    <property type="protein sequence ID" value="AFC32047.1"/>
    <property type="molecule type" value="Genomic_DNA"/>
</dbReference>
<dbReference type="PANTHER" id="PTHR31446:SF29">
    <property type="entry name" value="ACID PHOSPHATASE_VANADIUM-DEPENDENT HALOPEROXIDASE-RELATED PROTEIN"/>
    <property type="match status" value="1"/>
</dbReference>
<accession>H6NB79</accession>
<dbReference type="PANTHER" id="PTHR31446">
    <property type="entry name" value="ACID PHOSPHATASE/VANADIUM-DEPENDENT HALOPEROXIDASE-RELATED PROTEIN"/>
    <property type="match status" value="1"/>
</dbReference>
<feature type="transmembrane region" description="Helical" evidence="1">
    <location>
        <begin position="61"/>
        <end position="79"/>
    </location>
</feature>
<keyword evidence="1" id="KW-0472">Membrane</keyword>
<reference evidence="2 3" key="1">
    <citation type="journal article" date="2012" name="J. Bacteriol.">
        <title>Complete Genome Sequence of Paenibacillus mucilaginosus 3016, a Bacterium Functional as Microbial Fertilizer.</title>
        <authorList>
            <person name="Ma M."/>
            <person name="Wang Z."/>
            <person name="Li L."/>
            <person name="Jiang X."/>
            <person name="Guan D."/>
            <person name="Cao F."/>
            <person name="Chen H."/>
            <person name="Wang X."/>
            <person name="Shen D."/>
            <person name="Du B."/>
            <person name="Li J."/>
        </authorList>
    </citation>
    <scope>NUCLEOTIDE SEQUENCE [LARGE SCALE GENOMIC DNA]</scope>
    <source>
        <strain evidence="2 3">3016</strain>
    </source>
</reference>
<proteinExistence type="predicted"/>
<name>H6NB79_9BACL</name>
<dbReference type="STRING" id="1116391.PM3016_5344"/>
<dbReference type="InterPro" id="IPR003832">
    <property type="entry name" value="DUF212"/>
</dbReference>
<dbReference type="Pfam" id="PF02681">
    <property type="entry name" value="DUF212"/>
    <property type="match status" value="1"/>
</dbReference>
<dbReference type="HOGENOM" id="CLU_073969_1_0_9"/>
<evidence type="ECO:0000313" key="3">
    <source>
        <dbReference type="Proteomes" id="UP000007523"/>
    </source>
</evidence>
<evidence type="ECO:0000313" key="2">
    <source>
        <dbReference type="EMBL" id="AFC32047.1"/>
    </source>
</evidence>
<evidence type="ECO:0008006" key="4">
    <source>
        <dbReference type="Google" id="ProtNLM"/>
    </source>
</evidence>
<keyword evidence="1" id="KW-1133">Transmembrane helix</keyword>
<gene>
    <name evidence="2" type="ORF">PM3016_5344</name>
</gene>
<dbReference type="KEGG" id="pmq:PM3016_5344"/>